<dbReference type="RefSeq" id="WP_207329523.1">
    <property type="nucleotide sequence ID" value="NZ_JAFMYW010000003.1"/>
</dbReference>
<evidence type="ECO:0000313" key="6">
    <source>
        <dbReference type="EMBL" id="MBO0949571.1"/>
    </source>
</evidence>
<keyword evidence="4 5" id="KW-0472">Membrane</keyword>
<accession>A0ABS3JHT4</accession>
<dbReference type="EMBL" id="JAFMYW010000003">
    <property type="protein sequence ID" value="MBO0949571.1"/>
    <property type="molecule type" value="Genomic_DNA"/>
</dbReference>
<evidence type="ECO:0000313" key="7">
    <source>
        <dbReference type="Proteomes" id="UP000664628"/>
    </source>
</evidence>
<keyword evidence="2 5" id="KW-0812">Transmembrane</keyword>
<feature type="transmembrane region" description="Helical" evidence="5">
    <location>
        <begin position="12"/>
        <end position="31"/>
    </location>
</feature>
<proteinExistence type="predicted"/>
<feature type="transmembrane region" description="Helical" evidence="5">
    <location>
        <begin position="51"/>
        <end position="72"/>
    </location>
</feature>
<reference evidence="6 7" key="1">
    <citation type="submission" date="2021-03" db="EMBL/GenBank/DDBJ databases">
        <title>Fibrella sp. HMF5405 genome sequencing and assembly.</title>
        <authorList>
            <person name="Kang H."/>
            <person name="Kim H."/>
            <person name="Bae S."/>
            <person name="Joh K."/>
        </authorList>
    </citation>
    <scope>NUCLEOTIDE SEQUENCE [LARGE SCALE GENOMIC DNA]</scope>
    <source>
        <strain evidence="6 7">HMF5405</strain>
    </source>
</reference>
<keyword evidence="3 5" id="KW-1133">Transmembrane helix</keyword>
<sequence length="136" mass="14444">MTSNKRPSKVLHITLWIVQILLSVSLIWASLTKLFQPIAALSAMWPWTGQLPIGVVRATGLVDLLGGLGLVLPSLLRIRPGLTSITAGCVVLLMICAAIFHVVRGEAAVIGVNIVFALMAAFVAWGRGQKAHIAAN</sequence>
<feature type="transmembrane region" description="Helical" evidence="5">
    <location>
        <begin position="108"/>
        <end position="126"/>
    </location>
</feature>
<protein>
    <submittedName>
        <fullName evidence="6">DoxX family protein</fullName>
    </submittedName>
</protein>
<evidence type="ECO:0000256" key="1">
    <source>
        <dbReference type="ARBA" id="ARBA00004141"/>
    </source>
</evidence>
<evidence type="ECO:0000256" key="4">
    <source>
        <dbReference type="ARBA" id="ARBA00023136"/>
    </source>
</evidence>
<keyword evidence="7" id="KW-1185">Reference proteome</keyword>
<comment type="caution">
    <text evidence="6">The sequence shown here is derived from an EMBL/GenBank/DDBJ whole genome shotgun (WGS) entry which is preliminary data.</text>
</comment>
<comment type="subcellular location">
    <subcellularLocation>
        <location evidence="1">Membrane</location>
        <topology evidence="1">Multi-pass membrane protein</topology>
    </subcellularLocation>
</comment>
<dbReference type="InterPro" id="IPR032808">
    <property type="entry name" value="DoxX"/>
</dbReference>
<dbReference type="Proteomes" id="UP000664628">
    <property type="component" value="Unassembled WGS sequence"/>
</dbReference>
<dbReference type="Pfam" id="PF13564">
    <property type="entry name" value="DoxX_2"/>
    <property type="match status" value="1"/>
</dbReference>
<evidence type="ECO:0000256" key="3">
    <source>
        <dbReference type="ARBA" id="ARBA00022989"/>
    </source>
</evidence>
<evidence type="ECO:0000256" key="5">
    <source>
        <dbReference type="SAM" id="Phobius"/>
    </source>
</evidence>
<gene>
    <name evidence="6" type="ORF">J2I46_13325</name>
</gene>
<feature type="transmembrane region" description="Helical" evidence="5">
    <location>
        <begin position="84"/>
        <end position="102"/>
    </location>
</feature>
<name>A0ABS3JHT4_9BACT</name>
<evidence type="ECO:0000256" key="2">
    <source>
        <dbReference type="ARBA" id="ARBA00022692"/>
    </source>
</evidence>
<organism evidence="6 7">
    <name type="scientific">Fibrella forsythiae</name>
    <dbReference type="NCBI Taxonomy" id="2817061"/>
    <lineage>
        <taxon>Bacteria</taxon>
        <taxon>Pseudomonadati</taxon>
        <taxon>Bacteroidota</taxon>
        <taxon>Cytophagia</taxon>
        <taxon>Cytophagales</taxon>
        <taxon>Spirosomataceae</taxon>
        <taxon>Fibrella</taxon>
    </lineage>
</organism>